<protein>
    <submittedName>
        <fullName evidence="3">Uncharacterized protein</fullName>
    </submittedName>
</protein>
<evidence type="ECO:0000313" key="3">
    <source>
        <dbReference type="EMBL" id="GMT23701.1"/>
    </source>
</evidence>
<feature type="compositionally biased region" description="Basic and acidic residues" evidence="1">
    <location>
        <begin position="78"/>
        <end position="87"/>
    </location>
</feature>
<gene>
    <name evidence="3" type="ORF">PFISCL1PPCAC_14998</name>
</gene>
<proteinExistence type="predicted"/>
<accession>A0AAV5VVD5</accession>
<reference evidence="3" key="1">
    <citation type="submission" date="2023-10" db="EMBL/GenBank/DDBJ databases">
        <title>Genome assembly of Pristionchus species.</title>
        <authorList>
            <person name="Yoshida K."/>
            <person name="Sommer R.J."/>
        </authorList>
    </citation>
    <scope>NUCLEOTIDE SEQUENCE</scope>
    <source>
        <strain evidence="3">RS5133</strain>
    </source>
</reference>
<evidence type="ECO:0000256" key="1">
    <source>
        <dbReference type="SAM" id="MobiDB-lite"/>
    </source>
</evidence>
<organism evidence="3 4">
    <name type="scientific">Pristionchus fissidentatus</name>
    <dbReference type="NCBI Taxonomy" id="1538716"/>
    <lineage>
        <taxon>Eukaryota</taxon>
        <taxon>Metazoa</taxon>
        <taxon>Ecdysozoa</taxon>
        <taxon>Nematoda</taxon>
        <taxon>Chromadorea</taxon>
        <taxon>Rhabditida</taxon>
        <taxon>Rhabditina</taxon>
        <taxon>Diplogasteromorpha</taxon>
        <taxon>Diplogasteroidea</taxon>
        <taxon>Neodiplogasteridae</taxon>
        <taxon>Pristionchus</taxon>
    </lineage>
</organism>
<dbReference type="AlphaFoldDB" id="A0AAV5VVD5"/>
<feature type="compositionally biased region" description="Low complexity" evidence="1">
    <location>
        <begin position="68"/>
        <end position="77"/>
    </location>
</feature>
<dbReference type="EMBL" id="BTSY01000004">
    <property type="protein sequence ID" value="GMT23701.1"/>
    <property type="molecule type" value="Genomic_DNA"/>
</dbReference>
<dbReference type="PROSITE" id="PS51257">
    <property type="entry name" value="PROKAR_LIPOPROTEIN"/>
    <property type="match status" value="1"/>
</dbReference>
<evidence type="ECO:0000256" key="2">
    <source>
        <dbReference type="SAM" id="SignalP"/>
    </source>
</evidence>
<dbReference type="Proteomes" id="UP001432322">
    <property type="component" value="Unassembled WGS sequence"/>
</dbReference>
<keyword evidence="2" id="KW-0732">Signal</keyword>
<feature type="region of interest" description="Disordered" evidence="1">
    <location>
        <begin position="25"/>
        <end position="92"/>
    </location>
</feature>
<name>A0AAV5VVD5_9BILA</name>
<keyword evidence="4" id="KW-1185">Reference proteome</keyword>
<comment type="caution">
    <text evidence="3">The sequence shown here is derived from an EMBL/GenBank/DDBJ whole genome shotgun (WGS) entry which is preliminary data.</text>
</comment>
<sequence length="157" mass="16927">MIHRLLLISSLVGVALSCAPHPPITFPTPSGQQDSSSTTPAASHDPASHDPAASPIEGSGEAIEESTEAATEAPVEETTAHEPELLKEGPAPHQVITELSQEFRESMKDWAGIVGKLGEAAENMMRANGQQAFAPIDEEFFRDQAASHFVQRHRRHM</sequence>
<feature type="compositionally biased region" description="Polar residues" evidence="1">
    <location>
        <begin position="27"/>
        <end position="41"/>
    </location>
</feature>
<evidence type="ECO:0000313" key="4">
    <source>
        <dbReference type="Proteomes" id="UP001432322"/>
    </source>
</evidence>
<feature type="signal peptide" evidence="2">
    <location>
        <begin position="1"/>
        <end position="17"/>
    </location>
</feature>
<feature type="chain" id="PRO_5043405909" evidence="2">
    <location>
        <begin position="18"/>
        <end position="157"/>
    </location>
</feature>